<dbReference type="EMBL" id="VUJU01002991">
    <property type="protein sequence ID" value="KAF0759439.1"/>
    <property type="molecule type" value="Genomic_DNA"/>
</dbReference>
<keyword evidence="2" id="KW-1185">Reference proteome</keyword>
<evidence type="ECO:0000313" key="1">
    <source>
        <dbReference type="EMBL" id="KAF0759439.1"/>
    </source>
</evidence>
<gene>
    <name evidence="1" type="ORF">FWK35_00013318</name>
</gene>
<dbReference type="AlphaFoldDB" id="A0A6G0YPK7"/>
<sequence>MNQMYISSGSSGLNLSLRSCDACSDNPIAGGNDKYELENSGVFVVRERTSSIFQLAIAPSGLSLAPTIRDWLSYKSTTLQPETCCWLSMTLDYDTASRAAQLVERLTSTGENDVDLKLYDEIENICK</sequence>
<dbReference type="Proteomes" id="UP000478052">
    <property type="component" value="Unassembled WGS sequence"/>
</dbReference>
<proteinExistence type="predicted"/>
<comment type="caution">
    <text evidence="1">The sequence shown here is derived from an EMBL/GenBank/DDBJ whole genome shotgun (WGS) entry which is preliminary data.</text>
</comment>
<organism evidence="1 2">
    <name type="scientific">Aphis craccivora</name>
    <name type="common">Cowpea aphid</name>
    <dbReference type="NCBI Taxonomy" id="307492"/>
    <lineage>
        <taxon>Eukaryota</taxon>
        <taxon>Metazoa</taxon>
        <taxon>Ecdysozoa</taxon>
        <taxon>Arthropoda</taxon>
        <taxon>Hexapoda</taxon>
        <taxon>Insecta</taxon>
        <taxon>Pterygota</taxon>
        <taxon>Neoptera</taxon>
        <taxon>Paraneoptera</taxon>
        <taxon>Hemiptera</taxon>
        <taxon>Sternorrhyncha</taxon>
        <taxon>Aphidomorpha</taxon>
        <taxon>Aphidoidea</taxon>
        <taxon>Aphididae</taxon>
        <taxon>Aphidini</taxon>
        <taxon>Aphis</taxon>
        <taxon>Aphis</taxon>
    </lineage>
</organism>
<name>A0A6G0YPK7_APHCR</name>
<accession>A0A6G0YPK7</accession>
<evidence type="ECO:0000313" key="2">
    <source>
        <dbReference type="Proteomes" id="UP000478052"/>
    </source>
</evidence>
<reference evidence="1 2" key="1">
    <citation type="submission" date="2019-08" db="EMBL/GenBank/DDBJ databases">
        <title>Whole genome of Aphis craccivora.</title>
        <authorList>
            <person name="Voronova N.V."/>
            <person name="Shulinski R.S."/>
            <person name="Bandarenka Y.V."/>
            <person name="Zhorov D.G."/>
            <person name="Warner D."/>
        </authorList>
    </citation>
    <scope>NUCLEOTIDE SEQUENCE [LARGE SCALE GENOMIC DNA]</scope>
    <source>
        <strain evidence="1">180601</strain>
        <tissue evidence="1">Whole Body</tissue>
    </source>
</reference>
<protein>
    <submittedName>
        <fullName evidence="1">Uncharacterized protein</fullName>
    </submittedName>
</protein>